<name>A0AAD8SHX9_LOLMU</name>
<sequence length="171" mass="18536">MEAYRDEVDEIAKCFLGSVPDAAITQRDMLSKLGCGENHRPAFSWSIADTLDQGANPKIRCGSVSGKGSDGHHSGWRSLSGLPHRSKLPEDEVLATIIRQARSYTIVDGQLYKRSATGYFSNASPIKMALKSSERSMQGIAGITPLPGPSLPKLSGLDFTGSQLKKMLINW</sequence>
<gene>
    <name evidence="2" type="ORF">QYE76_069899</name>
</gene>
<comment type="caution">
    <text evidence="2">The sequence shown here is derived from an EMBL/GenBank/DDBJ whole genome shotgun (WGS) entry which is preliminary data.</text>
</comment>
<feature type="region of interest" description="Disordered" evidence="1">
    <location>
        <begin position="63"/>
        <end position="82"/>
    </location>
</feature>
<dbReference type="AlphaFoldDB" id="A0AAD8SHX9"/>
<keyword evidence="3" id="KW-1185">Reference proteome</keyword>
<evidence type="ECO:0000313" key="2">
    <source>
        <dbReference type="EMBL" id="KAK1652094.1"/>
    </source>
</evidence>
<proteinExistence type="predicted"/>
<evidence type="ECO:0000256" key="1">
    <source>
        <dbReference type="SAM" id="MobiDB-lite"/>
    </source>
</evidence>
<dbReference type="Proteomes" id="UP001231189">
    <property type="component" value="Unassembled WGS sequence"/>
</dbReference>
<organism evidence="2 3">
    <name type="scientific">Lolium multiflorum</name>
    <name type="common">Italian ryegrass</name>
    <name type="synonym">Lolium perenne subsp. multiflorum</name>
    <dbReference type="NCBI Taxonomy" id="4521"/>
    <lineage>
        <taxon>Eukaryota</taxon>
        <taxon>Viridiplantae</taxon>
        <taxon>Streptophyta</taxon>
        <taxon>Embryophyta</taxon>
        <taxon>Tracheophyta</taxon>
        <taxon>Spermatophyta</taxon>
        <taxon>Magnoliopsida</taxon>
        <taxon>Liliopsida</taxon>
        <taxon>Poales</taxon>
        <taxon>Poaceae</taxon>
        <taxon>BOP clade</taxon>
        <taxon>Pooideae</taxon>
        <taxon>Poodae</taxon>
        <taxon>Poeae</taxon>
        <taxon>Poeae Chloroplast Group 2 (Poeae type)</taxon>
        <taxon>Loliodinae</taxon>
        <taxon>Loliinae</taxon>
        <taxon>Lolium</taxon>
    </lineage>
</organism>
<reference evidence="2" key="1">
    <citation type="submission" date="2023-07" db="EMBL/GenBank/DDBJ databases">
        <title>A chromosome-level genome assembly of Lolium multiflorum.</title>
        <authorList>
            <person name="Chen Y."/>
            <person name="Copetti D."/>
            <person name="Kolliker R."/>
            <person name="Studer B."/>
        </authorList>
    </citation>
    <scope>NUCLEOTIDE SEQUENCE</scope>
    <source>
        <strain evidence="2">02402/16</strain>
        <tissue evidence="2">Leaf</tissue>
    </source>
</reference>
<evidence type="ECO:0000313" key="3">
    <source>
        <dbReference type="Proteomes" id="UP001231189"/>
    </source>
</evidence>
<protein>
    <submittedName>
        <fullName evidence="2">Uncharacterized protein</fullName>
    </submittedName>
</protein>
<dbReference type="EMBL" id="JAUUTY010000004">
    <property type="protein sequence ID" value="KAK1652094.1"/>
    <property type="molecule type" value="Genomic_DNA"/>
</dbReference>
<accession>A0AAD8SHX9</accession>